<organism evidence="2">
    <name type="scientific">Streptomyces haneummycinicus</name>
    <dbReference type="NCBI Taxonomy" id="3074435"/>
    <lineage>
        <taxon>Bacteria</taxon>
        <taxon>Bacillati</taxon>
        <taxon>Actinomycetota</taxon>
        <taxon>Actinomycetes</taxon>
        <taxon>Kitasatosporales</taxon>
        <taxon>Streptomycetaceae</taxon>
        <taxon>Streptomyces</taxon>
    </lineage>
</organism>
<dbReference type="AlphaFoldDB" id="A0AAT9HW43"/>
<dbReference type="EMBL" id="AP035768">
    <property type="protein sequence ID" value="BFO21606.1"/>
    <property type="molecule type" value="Genomic_DNA"/>
</dbReference>
<proteinExistence type="predicted"/>
<evidence type="ECO:0008006" key="3">
    <source>
        <dbReference type="Google" id="ProtNLM"/>
    </source>
</evidence>
<evidence type="ECO:0000313" key="2">
    <source>
        <dbReference type="EMBL" id="BFO21606.1"/>
    </source>
</evidence>
<sequence>MTTDRVDALRDAARQGTAALPKAEALHGAATARSDLPAALDRVERSSSSPAPPS</sequence>
<gene>
    <name evidence="2" type="ORF">SHKM778_79940</name>
</gene>
<reference evidence="2" key="1">
    <citation type="submission" date="2024-06" db="EMBL/GenBank/DDBJ databases">
        <authorList>
            <consortium name="consrtm"/>
            <person name="Uemura M."/>
            <person name="Terahara T."/>
        </authorList>
    </citation>
    <scope>NUCLEOTIDE SEQUENCE</scope>
    <source>
        <strain evidence="2">KM77-8</strain>
    </source>
</reference>
<evidence type="ECO:0000256" key="1">
    <source>
        <dbReference type="SAM" id="MobiDB-lite"/>
    </source>
</evidence>
<name>A0AAT9HW43_9ACTN</name>
<accession>A0AAT9HW43</accession>
<reference evidence="2" key="2">
    <citation type="submission" date="2024-07" db="EMBL/GenBank/DDBJ databases">
        <title>Streptomyces haneummycinica sp. nov., a new antibiotic-producing actinobacterium isolated from marine sediment.</title>
        <authorList>
            <person name="Uemura M."/>
            <person name="Hamada M."/>
            <person name="Hirano S."/>
            <person name="Kobayashi K."/>
            <person name="Ohshiro T."/>
            <person name="Kobayashi T."/>
            <person name="Terahara T."/>
        </authorList>
    </citation>
    <scope>NUCLEOTIDE SEQUENCE</scope>
    <source>
        <strain evidence="2">KM77-8</strain>
    </source>
</reference>
<protein>
    <recommendedName>
        <fullName evidence="3">Amidase</fullName>
    </recommendedName>
</protein>
<feature type="region of interest" description="Disordered" evidence="1">
    <location>
        <begin position="19"/>
        <end position="54"/>
    </location>
</feature>